<feature type="region of interest" description="Disordered" evidence="5">
    <location>
        <begin position="1"/>
        <end position="35"/>
    </location>
</feature>
<name>A0A7J7ZNX9_PIPKU</name>
<dbReference type="PROSITE" id="PS50021">
    <property type="entry name" value="CH"/>
    <property type="match status" value="1"/>
</dbReference>
<feature type="compositionally biased region" description="Polar residues" evidence="5">
    <location>
        <begin position="12"/>
        <end position="21"/>
    </location>
</feature>
<protein>
    <recommendedName>
        <fullName evidence="4">Spermatogenesis-associated protein 4</fullName>
    </recommendedName>
</protein>
<dbReference type="GO" id="GO:0005930">
    <property type="term" value="C:axoneme"/>
    <property type="evidence" value="ECO:0007669"/>
    <property type="project" value="TreeGrafter"/>
</dbReference>
<sequence length="320" mass="35937">MPQAAQAKLPHLSSSQPSQAGSGRPRKGLVYPHPPRRSRLSRSILRWLQSLDLTFFPRNISRDFSNGYLIAEIFAIHYPWDLSLASFVNGTSLKVKLDNWAQLEKFLAKKKISLPRELVYGTIHCKAGVPEILIQEVHTLLTHQETQSIQDDLVNFTDYSYQMQLPLLPRSTASKFIKDNIRLSELMSNPSTLSNELKIDFLFLLQMLQRKLSRKLHPSRFEVKPNVGELTLDHFSALVARHRAKTWASKQQAAPVLRKALSSEVGSGVEQPISSIYVYLLVAAIPPANPPGACHAPCYIPSGDCHPPAFLKGDKSRRIS</sequence>
<evidence type="ECO:0000256" key="1">
    <source>
        <dbReference type="ARBA" id="ARBA00004123"/>
    </source>
</evidence>
<organism evidence="7 8">
    <name type="scientific">Pipistrellus kuhlii</name>
    <name type="common">Kuhl's pipistrelle</name>
    <dbReference type="NCBI Taxonomy" id="59472"/>
    <lineage>
        <taxon>Eukaryota</taxon>
        <taxon>Metazoa</taxon>
        <taxon>Chordata</taxon>
        <taxon>Craniata</taxon>
        <taxon>Vertebrata</taxon>
        <taxon>Euteleostomi</taxon>
        <taxon>Mammalia</taxon>
        <taxon>Eutheria</taxon>
        <taxon>Laurasiatheria</taxon>
        <taxon>Chiroptera</taxon>
        <taxon>Yangochiroptera</taxon>
        <taxon>Vespertilionidae</taxon>
        <taxon>Pipistrellus</taxon>
    </lineage>
</organism>
<accession>A0A7J7ZNX9</accession>
<evidence type="ECO:0000256" key="5">
    <source>
        <dbReference type="SAM" id="MobiDB-lite"/>
    </source>
</evidence>
<dbReference type="Proteomes" id="UP000558488">
    <property type="component" value="Unassembled WGS sequence"/>
</dbReference>
<dbReference type="Gene3D" id="1.10.418.10">
    <property type="entry name" value="Calponin-like domain"/>
    <property type="match status" value="1"/>
</dbReference>
<dbReference type="Pfam" id="PF06294">
    <property type="entry name" value="CH_2"/>
    <property type="match status" value="1"/>
</dbReference>
<dbReference type="InterPro" id="IPR010441">
    <property type="entry name" value="CH_2"/>
</dbReference>
<proteinExistence type="predicted"/>
<evidence type="ECO:0000313" key="7">
    <source>
        <dbReference type="EMBL" id="KAF6375420.1"/>
    </source>
</evidence>
<reference evidence="7 8" key="1">
    <citation type="journal article" date="2020" name="Nature">
        <title>Six reference-quality genomes reveal evolution of bat adaptations.</title>
        <authorList>
            <person name="Jebb D."/>
            <person name="Huang Z."/>
            <person name="Pippel M."/>
            <person name="Hughes G.M."/>
            <person name="Lavrichenko K."/>
            <person name="Devanna P."/>
            <person name="Winkler S."/>
            <person name="Jermiin L.S."/>
            <person name="Skirmuntt E.C."/>
            <person name="Katzourakis A."/>
            <person name="Burkitt-Gray L."/>
            <person name="Ray D.A."/>
            <person name="Sullivan K.A.M."/>
            <person name="Roscito J.G."/>
            <person name="Kirilenko B.M."/>
            <person name="Davalos L.M."/>
            <person name="Corthals A.P."/>
            <person name="Power M.L."/>
            <person name="Jones G."/>
            <person name="Ransome R.D."/>
            <person name="Dechmann D.K.N."/>
            <person name="Locatelli A.G."/>
            <person name="Puechmaille S.J."/>
            <person name="Fedrigo O."/>
            <person name="Jarvis E.D."/>
            <person name="Hiller M."/>
            <person name="Vernes S.C."/>
            <person name="Myers E.W."/>
            <person name="Teeling E.C."/>
        </authorList>
    </citation>
    <scope>NUCLEOTIDE SEQUENCE [LARGE SCALE GENOMIC DNA]</scope>
    <source>
        <strain evidence="7">MPipKuh1</strain>
        <tissue evidence="7">Flight muscle</tissue>
    </source>
</reference>
<dbReference type="InterPro" id="IPR036872">
    <property type="entry name" value="CH_dom_sf"/>
</dbReference>
<dbReference type="AlphaFoldDB" id="A0A7J7ZNX9"/>
<evidence type="ECO:0000313" key="8">
    <source>
        <dbReference type="Proteomes" id="UP000558488"/>
    </source>
</evidence>
<keyword evidence="2" id="KW-0539">Nucleus</keyword>
<comment type="subcellular location">
    <subcellularLocation>
        <location evidence="1">Nucleus</location>
    </subcellularLocation>
</comment>
<dbReference type="InterPro" id="IPR052111">
    <property type="entry name" value="Spermatogenesis_Ciliary_MAP"/>
</dbReference>
<dbReference type="EMBL" id="JACAGB010000003">
    <property type="protein sequence ID" value="KAF6375420.1"/>
    <property type="molecule type" value="Genomic_DNA"/>
</dbReference>
<dbReference type="GO" id="GO:0051493">
    <property type="term" value="P:regulation of cytoskeleton organization"/>
    <property type="evidence" value="ECO:0007669"/>
    <property type="project" value="TreeGrafter"/>
</dbReference>
<evidence type="ECO:0000256" key="4">
    <source>
        <dbReference type="ARBA" id="ARBA00071322"/>
    </source>
</evidence>
<dbReference type="GO" id="GO:0005634">
    <property type="term" value="C:nucleus"/>
    <property type="evidence" value="ECO:0007669"/>
    <property type="project" value="UniProtKB-SubCell"/>
</dbReference>
<dbReference type="InterPro" id="IPR001715">
    <property type="entry name" value="CH_dom"/>
</dbReference>
<feature type="domain" description="Calponin-homology (CH)" evidence="6">
    <location>
        <begin position="38"/>
        <end position="144"/>
    </location>
</feature>
<evidence type="ECO:0000256" key="3">
    <source>
        <dbReference type="ARBA" id="ARBA00058372"/>
    </source>
</evidence>
<evidence type="ECO:0000259" key="6">
    <source>
        <dbReference type="PROSITE" id="PS50021"/>
    </source>
</evidence>
<dbReference type="PANTHER" id="PTHR12509:SF8">
    <property type="entry name" value="SPERMATOGENESIS-ASSOCIATED PROTEIN 4"/>
    <property type="match status" value="1"/>
</dbReference>
<evidence type="ECO:0000256" key="2">
    <source>
        <dbReference type="ARBA" id="ARBA00023242"/>
    </source>
</evidence>
<dbReference type="PANTHER" id="PTHR12509">
    <property type="entry name" value="SPERMATOGENESIS-ASSOCIATED 4-RELATED"/>
    <property type="match status" value="1"/>
</dbReference>
<gene>
    <name evidence="7" type="ORF">mPipKuh1_016525</name>
</gene>
<comment type="function">
    <text evidence="3">May play a role in apoptosis regulation.</text>
</comment>
<dbReference type="FunFam" id="1.10.418.10:FF:000061">
    <property type="entry name" value="Spermatogenesis associated 4"/>
    <property type="match status" value="1"/>
</dbReference>
<keyword evidence="8" id="KW-1185">Reference proteome</keyword>
<dbReference type="GO" id="GO:0008017">
    <property type="term" value="F:microtubule binding"/>
    <property type="evidence" value="ECO:0007669"/>
    <property type="project" value="TreeGrafter"/>
</dbReference>
<comment type="caution">
    <text evidence="7">The sequence shown here is derived from an EMBL/GenBank/DDBJ whole genome shotgun (WGS) entry which is preliminary data.</text>
</comment>